<evidence type="ECO:0000313" key="3">
    <source>
        <dbReference type="Proteomes" id="UP000683436"/>
    </source>
</evidence>
<sequence>MATCQPSRSLPASLGAALCLWAGAAMAETIVVTDSHHPVTNADDARIIELDRAEQLKRTLSAGLPANPRLATIAAKKRLSSDEGRRITAELRRAYQDIADAKGLQVQKIPAVVVDRSLVVYGLADVAEAEELIGAYQQGAH</sequence>
<feature type="chain" id="PRO_5045934302" evidence="1">
    <location>
        <begin position="28"/>
        <end position="141"/>
    </location>
</feature>
<keyword evidence="1" id="KW-0732">Signal</keyword>
<protein>
    <submittedName>
        <fullName evidence="2">TIGR03757 family integrating conjugative element protein</fullName>
    </submittedName>
</protein>
<feature type="signal peptide" evidence="1">
    <location>
        <begin position="1"/>
        <end position="27"/>
    </location>
</feature>
<proteinExistence type="predicted"/>
<gene>
    <name evidence="2" type="ORF">KQ248_22615</name>
</gene>
<organism evidence="2 3">
    <name type="scientific">Stutzerimonas zhaodongensis</name>
    <dbReference type="NCBI Taxonomy" id="1176257"/>
    <lineage>
        <taxon>Bacteria</taxon>
        <taxon>Pseudomonadati</taxon>
        <taxon>Pseudomonadota</taxon>
        <taxon>Gammaproteobacteria</taxon>
        <taxon>Pseudomonadales</taxon>
        <taxon>Pseudomonadaceae</taxon>
        <taxon>Stutzerimonas</taxon>
    </lineage>
</organism>
<dbReference type="EMBL" id="CP076684">
    <property type="protein sequence ID" value="QWV19536.1"/>
    <property type="molecule type" value="Genomic_DNA"/>
</dbReference>
<dbReference type="Proteomes" id="UP000683436">
    <property type="component" value="Plasmid megaplasmid"/>
</dbReference>
<reference evidence="2 3" key="1">
    <citation type="submission" date="2021-06" db="EMBL/GenBank/DDBJ databases">
        <title>Microbial metabolic specificity influences pelagic lipid remineralization.</title>
        <authorList>
            <person name="Behrendt L."/>
            <person name="Hunter J.E."/>
            <person name="Alcolombri U."/>
            <person name="Smriga S."/>
            <person name="Mincer T."/>
            <person name="Lowenstein D.P."/>
            <person name="Peaudecerf F.J."/>
            <person name="Fernandez V.I."/>
            <person name="Fredricks H."/>
            <person name="Almblad H."/>
            <person name="Harrison J.J."/>
            <person name="Stocker R."/>
            <person name="Van Mooy B.A.S."/>
        </authorList>
    </citation>
    <scope>NUCLEOTIDE SEQUENCE [LARGE SCALE GENOMIC DNA]</scope>
    <source>
        <strain evidence="2 3">A252</strain>
        <plasmid evidence="2 3">megaplasmid</plasmid>
    </source>
</reference>
<dbReference type="InterPro" id="IPR011090">
    <property type="entry name" value="Integr_conj_element_PFL4709"/>
</dbReference>
<keyword evidence="2" id="KW-0614">Plasmid</keyword>
<name>A0ABX8J0F5_9GAMM</name>
<evidence type="ECO:0000313" key="2">
    <source>
        <dbReference type="EMBL" id="QWV19536.1"/>
    </source>
</evidence>
<dbReference type="Pfam" id="PF07511">
    <property type="entry name" value="DUF1525"/>
    <property type="match status" value="1"/>
</dbReference>
<keyword evidence="3" id="KW-1185">Reference proteome</keyword>
<accession>A0ABX8J0F5</accession>
<dbReference type="NCBIfam" id="TIGR03757">
    <property type="entry name" value="conj_TIGR03757"/>
    <property type="match status" value="1"/>
</dbReference>
<evidence type="ECO:0000256" key="1">
    <source>
        <dbReference type="SAM" id="SignalP"/>
    </source>
</evidence>
<geneLocation type="plasmid" evidence="2 3">
    <name>megaplasmid</name>
</geneLocation>